<dbReference type="PANTHER" id="PTHR33055:SF3">
    <property type="entry name" value="PUTATIVE TRANSPOSASE FOR IS117-RELATED"/>
    <property type="match status" value="1"/>
</dbReference>
<sequence>MLFVGDDWARDHHDVEIQDQSGRRLGRARLPEGVQGVARLHELLARWLPADAEPDQVLIGIETDRGPWVAALVAAGYRVFAVNPRQAARSRERLGVSGAKSDAGDAHVLADLVRTDAHQLREVAGDSDLAEGVQQLARAHQSLIWDRTRHLLRLQAVLREYFPAALGAFPDLGAPEALALLAKAPDPARAARLSRAQITSALTKARRRDATGKAETIQTALRAQHLARGPVLTAASAAVTRSLISVITTLTSEISELEGEVKTHFGRHPDAGIYLSQPGLGQILGARVLSEFGDDPDRYRHTKARKNYAGTSPLTIASGRKTTVRARYVRNHRLIDALMRQAQSALKASPGARTYYDQLRTRGLTHYAALRQLANRLVGILHGCLKTHTPYNETTAWTHHQHQQTAA</sequence>
<dbReference type="AlphaFoldDB" id="A0A557ZRF6"/>
<dbReference type="Pfam" id="PF01548">
    <property type="entry name" value="DEDD_Tnp_IS110"/>
    <property type="match status" value="1"/>
</dbReference>
<dbReference type="PANTHER" id="PTHR33055">
    <property type="entry name" value="TRANSPOSASE FOR INSERTION SEQUENCE ELEMENT IS1111A"/>
    <property type="match status" value="1"/>
</dbReference>
<keyword evidence="4" id="KW-1185">Reference proteome</keyword>
<dbReference type="EMBL" id="VJWX01000830">
    <property type="protein sequence ID" value="TVT14600.1"/>
    <property type="molecule type" value="Genomic_DNA"/>
</dbReference>
<evidence type="ECO:0000259" key="2">
    <source>
        <dbReference type="Pfam" id="PF02371"/>
    </source>
</evidence>
<evidence type="ECO:0000313" key="4">
    <source>
        <dbReference type="Proteomes" id="UP000320011"/>
    </source>
</evidence>
<gene>
    <name evidence="3" type="ORF">FNH05_37235</name>
</gene>
<name>A0A557ZRF6_9PSEU</name>
<feature type="domain" description="Transposase IS116/IS110/IS902 C-terminal" evidence="2">
    <location>
        <begin position="276"/>
        <end position="356"/>
    </location>
</feature>
<reference evidence="3 4" key="2">
    <citation type="submission" date="2019-08" db="EMBL/GenBank/DDBJ databases">
        <title>Amycolatopsis acidicola sp. nov., isolated from peat swamp forest soil.</title>
        <authorList>
            <person name="Srisuk N."/>
        </authorList>
    </citation>
    <scope>NUCLEOTIDE SEQUENCE [LARGE SCALE GENOMIC DNA]</scope>
    <source>
        <strain evidence="3 4">TBRC 6029</strain>
    </source>
</reference>
<dbReference type="NCBIfam" id="NF033542">
    <property type="entry name" value="transpos_IS110"/>
    <property type="match status" value="1"/>
</dbReference>
<evidence type="ECO:0000259" key="1">
    <source>
        <dbReference type="Pfam" id="PF01548"/>
    </source>
</evidence>
<dbReference type="Pfam" id="PF02371">
    <property type="entry name" value="Transposase_20"/>
    <property type="match status" value="1"/>
</dbReference>
<dbReference type="Proteomes" id="UP000320011">
    <property type="component" value="Unassembled WGS sequence"/>
</dbReference>
<feature type="domain" description="Transposase IS110-like N-terminal" evidence="1">
    <location>
        <begin position="4"/>
        <end position="163"/>
    </location>
</feature>
<dbReference type="InterPro" id="IPR002525">
    <property type="entry name" value="Transp_IS110-like_N"/>
</dbReference>
<dbReference type="GO" id="GO:0006313">
    <property type="term" value="P:DNA transposition"/>
    <property type="evidence" value="ECO:0007669"/>
    <property type="project" value="InterPro"/>
</dbReference>
<evidence type="ECO:0000313" key="3">
    <source>
        <dbReference type="EMBL" id="TVT14600.1"/>
    </source>
</evidence>
<comment type="caution">
    <text evidence="3">The sequence shown here is derived from an EMBL/GenBank/DDBJ whole genome shotgun (WGS) entry which is preliminary data.</text>
</comment>
<dbReference type="GO" id="GO:0003677">
    <property type="term" value="F:DNA binding"/>
    <property type="evidence" value="ECO:0007669"/>
    <property type="project" value="InterPro"/>
</dbReference>
<dbReference type="RefSeq" id="WP_144593513.1">
    <property type="nucleotide sequence ID" value="NZ_VJWX01000830.1"/>
</dbReference>
<organism evidence="3 4">
    <name type="scientific">Amycolatopsis rhizosphaerae</name>
    <dbReference type="NCBI Taxonomy" id="2053003"/>
    <lineage>
        <taxon>Bacteria</taxon>
        <taxon>Bacillati</taxon>
        <taxon>Actinomycetota</taxon>
        <taxon>Actinomycetes</taxon>
        <taxon>Pseudonocardiales</taxon>
        <taxon>Pseudonocardiaceae</taxon>
        <taxon>Amycolatopsis</taxon>
    </lineage>
</organism>
<protein>
    <submittedName>
        <fullName evidence="3">IS110 family transposase</fullName>
    </submittedName>
</protein>
<accession>A0A557ZRF6</accession>
<dbReference type="InterPro" id="IPR003346">
    <property type="entry name" value="Transposase_20"/>
</dbReference>
<reference evidence="3 4" key="1">
    <citation type="submission" date="2019-07" db="EMBL/GenBank/DDBJ databases">
        <authorList>
            <person name="Duangmal K."/>
            <person name="Teo W.F.A."/>
        </authorList>
    </citation>
    <scope>NUCLEOTIDE SEQUENCE [LARGE SCALE GENOMIC DNA]</scope>
    <source>
        <strain evidence="3 4">TBRC 6029</strain>
    </source>
</reference>
<proteinExistence type="predicted"/>
<dbReference type="InterPro" id="IPR047650">
    <property type="entry name" value="Transpos_IS110"/>
</dbReference>
<dbReference type="OrthoDB" id="3188901at2"/>
<dbReference type="GO" id="GO:0004803">
    <property type="term" value="F:transposase activity"/>
    <property type="evidence" value="ECO:0007669"/>
    <property type="project" value="InterPro"/>
</dbReference>